<evidence type="ECO:0000313" key="2">
    <source>
        <dbReference type="EMBL" id="KAJ8795267.1"/>
    </source>
</evidence>
<name>A0AB34HU42_ESCRO</name>
<comment type="caution">
    <text evidence="2">The sequence shown here is derived from an EMBL/GenBank/DDBJ whole genome shotgun (WGS) entry which is preliminary data.</text>
</comment>
<evidence type="ECO:0000256" key="1">
    <source>
        <dbReference type="SAM" id="MobiDB-lite"/>
    </source>
</evidence>
<dbReference type="AlphaFoldDB" id="A0AB34HU42"/>
<evidence type="ECO:0000313" key="3">
    <source>
        <dbReference type="Proteomes" id="UP001159641"/>
    </source>
</evidence>
<dbReference type="Proteomes" id="UP001159641">
    <property type="component" value="Unassembled WGS sequence"/>
</dbReference>
<proteinExistence type="predicted"/>
<sequence length="142" mass="16085">MLRTPRRLRAFLAQGSIVKLKTERRQLQSFSFDFTFQVEALPSSSSFVDVSCQGSRGHVPLLCALKRIRGFPPPGDTSQESTGEVWREGEKRQQVKKTGGGKASHLSLNVCMLLLWEMQPRAQTKDRVKREEEGTLTQVYAF</sequence>
<accession>A0AB34HU42</accession>
<gene>
    <name evidence="2" type="ORF">J1605_002891</name>
</gene>
<reference evidence="2 3" key="1">
    <citation type="submission" date="2022-11" db="EMBL/GenBank/DDBJ databases">
        <title>Whole genome sequence of Eschrichtius robustus ER-17-0199.</title>
        <authorList>
            <person name="Bruniche-Olsen A."/>
            <person name="Black A.N."/>
            <person name="Fields C.J."/>
            <person name="Walden K."/>
            <person name="Dewoody J.A."/>
        </authorList>
    </citation>
    <scope>NUCLEOTIDE SEQUENCE [LARGE SCALE GENOMIC DNA]</scope>
    <source>
        <strain evidence="2">ER-17-0199</strain>
        <tissue evidence="2">Blubber</tissue>
    </source>
</reference>
<protein>
    <submittedName>
        <fullName evidence="2">Uncharacterized protein</fullName>
    </submittedName>
</protein>
<keyword evidence="3" id="KW-1185">Reference proteome</keyword>
<dbReference type="EMBL" id="JAIQCJ010000586">
    <property type="protein sequence ID" value="KAJ8795267.1"/>
    <property type="molecule type" value="Genomic_DNA"/>
</dbReference>
<organism evidence="2 3">
    <name type="scientific">Eschrichtius robustus</name>
    <name type="common">California gray whale</name>
    <name type="synonym">Eschrichtius gibbosus</name>
    <dbReference type="NCBI Taxonomy" id="9764"/>
    <lineage>
        <taxon>Eukaryota</taxon>
        <taxon>Metazoa</taxon>
        <taxon>Chordata</taxon>
        <taxon>Craniata</taxon>
        <taxon>Vertebrata</taxon>
        <taxon>Euteleostomi</taxon>
        <taxon>Mammalia</taxon>
        <taxon>Eutheria</taxon>
        <taxon>Laurasiatheria</taxon>
        <taxon>Artiodactyla</taxon>
        <taxon>Whippomorpha</taxon>
        <taxon>Cetacea</taxon>
        <taxon>Mysticeti</taxon>
        <taxon>Eschrichtiidae</taxon>
        <taxon>Eschrichtius</taxon>
    </lineage>
</organism>
<feature type="region of interest" description="Disordered" evidence="1">
    <location>
        <begin position="72"/>
        <end position="102"/>
    </location>
</feature>